<evidence type="ECO:0000313" key="3">
    <source>
        <dbReference type="EMBL" id="MDQ2104584.1"/>
    </source>
</evidence>
<evidence type="ECO:0000256" key="1">
    <source>
        <dbReference type="ARBA" id="ARBA00022849"/>
    </source>
</evidence>
<sequence>MAEDRIYNVLFLCTHNSARSVMAECILNRRGEGRFRGFSAGSQPSGHINPYVRDLLERLGFPTADLRSKTWDGFAKPDAPRMDFVFTVCDNAAGEVCPVWPGHPATAHWGFPDPSSAQGSDAERAAFTADVFRQIERRLQAFMSLPIASLDRLTLKRTLDEMGRGTGGGA</sequence>
<dbReference type="InterPro" id="IPR036196">
    <property type="entry name" value="Ptyr_pPase_sf"/>
</dbReference>
<dbReference type="SMART" id="SM00226">
    <property type="entry name" value="LMWPc"/>
    <property type="match status" value="1"/>
</dbReference>
<dbReference type="CDD" id="cd16345">
    <property type="entry name" value="LMWP_ArsC"/>
    <property type="match status" value="1"/>
</dbReference>
<dbReference type="GO" id="GO:0030612">
    <property type="term" value="F:arsenate reductase (thioredoxin) activity"/>
    <property type="evidence" value="ECO:0007669"/>
    <property type="project" value="UniProtKB-EC"/>
</dbReference>
<comment type="caution">
    <text evidence="3">The sequence shown here is derived from an EMBL/GenBank/DDBJ whole genome shotgun (WGS) entry which is preliminary data.</text>
</comment>
<protein>
    <submittedName>
        <fullName evidence="3">Arsenate reductase ArsC</fullName>
        <ecNumber evidence="3">1.20.4.4</ecNumber>
    </submittedName>
</protein>
<reference evidence="3 4" key="1">
    <citation type="submission" date="2023-06" db="EMBL/GenBank/DDBJ databases">
        <title>Azospirillum isscasensis sp.nov, a bacterium isolated from rhizosphere soil of rice.</title>
        <authorList>
            <person name="Wang H."/>
        </authorList>
    </citation>
    <scope>NUCLEOTIDE SEQUENCE [LARGE SCALE GENOMIC DNA]</scope>
    <source>
        <strain evidence="3 4">C340-1</strain>
    </source>
</reference>
<dbReference type="Proteomes" id="UP001227317">
    <property type="component" value="Unassembled WGS sequence"/>
</dbReference>
<dbReference type="RefSeq" id="WP_306708476.1">
    <property type="nucleotide sequence ID" value="NZ_JAUJFI010000093.1"/>
</dbReference>
<feature type="domain" description="Phosphotyrosine protein phosphatase I" evidence="2">
    <location>
        <begin position="7"/>
        <end position="145"/>
    </location>
</feature>
<keyword evidence="4" id="KW-1185">Reference proteome</keyword>
<dbReference type="PANTHER" id="PTHR43428:SF1">
    <property type="entry name" value="ARSENATE REDUCTASE"/>
    <property type="match status" value="1"/>
</dbReference>
<proteinExistence type="predicted"/>
<evidence type="ECO:0000259" key="2">
    <source>
        <dbReference type="SMART" id="SM00226"/>
    </source>
</evidence>
<dbReference type="SUPFAM" id="SSF52788">
    <property type="entry name" value="Phosphotyrosine protein phosphatases I"/>
    <property type="match status" value="1"/>
</dbReference>
<dbReference type="EMBL" id="JAUJFI010000093">
    <property type="protein sequence ID" value="MDQ2104584.1"/>
    <property type="molecule type" value="Genomic_DNA"/>
</dbReference>
<accession>A0ABU0WLZ2</accession>
<organism evidence="3 4">
    <name type="scientific">Azospirillum isscasi</name>
    <dbReference type="NCBI Taxonomy" id="3053926"/>
    <lineage>
        <taxon>Bacteria</taxon>
        <taxon>Pseudomonadati</taxon>
        <taxon>Pseudomonadota</taxon>
        <taxon>Alphaproteobacteria</taxon>
        <taxon>Rhodospirillales</taxon>
        <taxon>Azospirillaceae</taxon>
        <taxon>Azospirillum</taxon>
    </lineage>
</organism>
<dbReference type="PANTHER" id="PTHR43428">
    <property type="entry name" value="ARSENATE REDUCTASE"/>
    <property type="match status" value="1"/>
</dbReference>
<keyword evidence="1" id="KW-0059">Arsenical resistance</keyword>
<dbReference type="EC" id="1.20.4.4" evidence="3"/>
<keyword evidence="3" id="KW-0560">Oxidoreductase</keyword>
<gene>
    <name evidence="3" type="ORF">QSG27_17930</name>
</gene>
<dbReference type="Pfam" id="PF01451">
    <property type="entry name" value="LMWPc"/>
    <property type="match status" value="1"/>
</dbReference>
<name>A0ABU0WLZ2_9PROT</name>
<evidence type="ECO:0000313" key="4">
    <source>
        <dbReference type="Proteomes" id="UP001227317"/>
    </source>
</evidence>
<dbReference type="InterPro" id="IPR023485">
    <property type="entry name" value="Ptyr_pPase"/>
</dbReference>
<dbReference type="Gene3D" id="3.40.50.2300">
    <property type="match status" value="1"/>
</dbReference>